<organism evidence="5 6">
    <name type="scientific">Halostagnicola larsenii XH-48</name>
    <dbReference type="NCBI Taxonomy" id="797299"/>
    <lineage>
        <taxon>Archaea</taxon>
        <taxon>Methanobacteriati</taxon>
        <taxon>Methanobacteriota</taxon>
        <taxon>Stenosarchaea group</taxon>
        <taxon>Halobacteria</taxon>
        <taxon>Halobacteriales</taxon>
        <taxon>Natrialbaceae</taxon>
        <taxon>Halostagnicola</taxon>
    </lineage>
</organism>
<keyword evidence="5" id="KW-0614">Plasmid</keyword>
<evidence type="ECO:0000256" key="3">
    <source>
        <dbReference type="ARBA" id="ARBA00023295"/>
    </source>
</evidence>
<dbReference type="InterPro" id="IPR012334">
    <property type="entry name" value="Pectin_lyas_fold"/>
</dbReference>
<gene>
    <name evidence="5" type="ORF">HALLA_00675</name>
</gene>
<dbReference type="GeneID" id="79942108"/>
<proteinExistence type="inferred from homology"/>
<sequence>MSVDSRPRSRLRSTVTSGHDGVAIGSEMSGDIRDVTVSNCTFTDTDRGILIKTARDRGGAVEELRFDSIVIRRTPSPFTINGYYLDIDSESSPIGEGTPVIQNVHFSNISARNVESAGFLAGLPEQRFEGITFSNIDIDATRPIDPNTHPPAMADNYEQRHGLVCKSIET</sequence>
<dbReference type="InterPro" id="IPR051801">
    <property type="entry name" value="GH28_Enzymes"/>
</dbReference>
<dbReference type="KEGG" id="hlr:HALLA_00675"/>
<dbReference type="RefSeq" id="WP_339325765.1">
    <property type="nucleotide sequence ID" value="NZ_CP007057.1"/>
</dbReference>
<evidence type="ECO:0008006" key="7">
    <source>
        <dbReference type="Google" id="ProtNLM"/>
    </source>
</evidence>
<evidence type="ECO:0000256" key="1">
    <source>
        <dbReference type="ARBA" id="ARBA00008834"/>
    </source>
</evidence>
<dbReference type="PANTHER" id="PTHR31339">
    <property type="entry name" value="PECTIN LYASE-RELATED"/>
    <property type="match status" value="1"/>
</dbReference>
<evidence type="ECO:0000256" key="2">
    <source>
        <dbReference type="ARBA" id="ARBA00022801"/>
    </source>
</evidence>
<dbReference type="PANTHER" id="PTHR31339:SF9">
    <property type="entry name" value="PLASMIN AND FIBRONECTIN-BINDING PROTEIN A"/>
    <property type="match status" value="1"/>
</dbReference>
<dbReference type="EMBL" id="CP007057">
    <property type="protein sequence ID" value="AHG01838.1"/>
    <property type="molecule type" value="Genomic_DNA"/>
</dbReference>
<keyword evidence="3" id="KW-0326">Glycosidase</keyword>
<dbReference type="GO" id="GO:0004650">
    <property type="term" value="F:polygalacturonase activity"/>
    <property type="evidence" value="ECO:0007669"/>
    <property type="project" value="InterPro"/>
</dbReference>
<accession>W0JXV7</accession>
<name>W0JXV7_9EURY</name>
<dbReference type="AlphaFoldDB" id="W0JXV7"/>
<reference evidence="5 6" key="1">
    <citation type="submission" date="2014-01" db="EMBL/GenBank/DDBJ databases">
        <authorList>
            <consortium name="DOE Joint Genome Institute"/>
            <person name="Anderson I."/>
            <person name="Huntemann M."/>
            <person name="Han J."/>
            <person name="Chen A."/>
            <person name="Kyrpides N."/>
            <person name="Mavromatis K."/>
            <person name="Markowitz V."/>
            <person name="Palaniappan K."/>
            <person name="Ivanova N."/>
            <person name="Schaumberg A."/>
            <person name="Pati A."/>
            <person name="Liolios K."/>
            <person name="Nordberg H.P."/>
            <person name="Cantor M.N."/>
            <person name="Hua S.X."/>
            <person name="Woyke T."/>
        </authorList>
    </citation>
    <scope>NUCLEOTIDE SEQUENCE [LARGE SCALE GENOMIC DNA]</scope>
    <source>
        <strain evidence="5 6">XH-48</strain>
        <plasmid evidence="6">2</plasmid>
    </source>
</reference>
<evidence type="ECO:0000256" key="4">
    <source>
        <dbReference type="SAM" id="MobiDB-lite"/>
    </source>
</evidence>
<dbReference type="HOGENOM" id="CLU_1567085_0_0_2"/>
<comment type="similarity">
    <text evidence="1">Belongs to the glycosyl hydrolase 28 family.</text>
</comment>
<geneLocation type="plasmid" evidence="5">
    <name>unnamed</name>
</geneLocation>
<dbReference type="Proteomes" id="UP000019024">
    <property type="component" value="Plasmid unnamed2"/>
</dbReference>
<dbReference type="eggNOG" id="arCOG02521">
    <property type="taxonomic scope" value="Archaea"/>
</dbReference>
<evidence type="ECO:0000313" key="6">
    <source>
        <dbReference type="Proteomes" id="UP000019024"/>
    </source>
</evidence>
<keyword evidence="6" id="KW-1185">Reference proteome</keyword>
<dbReference type="Pfam" id="PF00295">
    <property type="entry name" value="Glyco_hydro_28"/>
    <property type="match status" value="1"/>
</dbReference>
<dbReference type="SUPFAM" id="SSF51126">
    <property type="entry name" value="Pectin lyase-like"/>
    <property type="match status" value="1"/>
</dbReference>
<protein>
    <recommendedName>
        <fullName evidence="7">Right handed beta helix domain-containing protein</fullName>
    </recommendedName>
</protein>
<feature type="region of interest" description="Disordered" evidence="4">
    <location>
        <begin position="1"/>
        <end position="25"/>
    </location>
</feature>
<evidence type="ECO:0000313" key="5">
    <source>
        <dbReference type="EMBL" id="AHG01838.1"/>
    </source>
</evidence>
<dbReference type="Gene3D" id="2.160.20.10">
    <property type="entry name" value="Single-stranded right-handed beta-helix, Pectin lyase-like"/>
    <property type="match status" value="1"/>
</dbReference>
<keyword evidence="2" id="KW-0378">Hydrolase</keyword>
<dbReference type="InterPro" id="IPR000743">
    <property type="entry name" value="Glyco_hydro_28"/>
</dbReference>
<dbReference type="GO" id="GO:0005975">
    <property type="term" value="P:carbohydrate metabolic process"/>
    <property type="evidence" value="ECO:0007669"/>
    <property type="project" value="InterPro"/>
</dbReference>
<dbReference type="InterPro" id="IPR011050">
    <property type="entry name" value="Pectin_lyase_fold/virulence"/>
</dbReference>